<gene>
    <name evidence="2" type="primary">RvY_14217-1</name>
    <name evidence="2" type="synonym">RvY_14217.1</name>
    <name evidence="2" type="ORF">RvY_14217</name>
</gene>
<dbReference type="Gene3D" id="3.40.50.300">
    <property type="entry name" value="P-loop containing nucleotide triphosphate hydrolases"/>
    <property type="match status" value="1"/>
</dbReference>
<comment type="caution">
    <text evidence="2">The sequence shown here is derived from an EMBL/GenBank/DDBJ whole genome shotgun (WGS) entry which is preliminary data.</text>
</comment>
<evidence type="ECO:0000256" key="1">
    <source>
        <dbReference type="SAM" id="MobiDB-lite"/>
    </source>
</evidence>
<evidence type="ECO:0000313" key="3">
    <source>
        <dbReference type="Proteomes" id="UP000186922"/>
    </source>
</evidence>
<dbReference type="EMBL" id="BDGG01000010">
    <property type="protein sequence ID" value="GAV03842.1"/>
    <property type="molecule type" value="Genomic_DNA"/>
</dbReference>
<sequence length="107" mass="11864">MSSAEEMCKTLPEQVDENPAPDFNEDVSLLARHPENYGELLIKTQLQNGLADAGIQQLDGVQGVLLRHCLKRHDIFGMLPAKSGKTAIFVLATLQMLSLEPREASYR</sequence>
<keyword evidence="3" id="KW-1185">Reference proteome</keyword>
<dbReference type="SUPFAM" id="SSF52540">
    <property type="entry name" value="P-loop containing nucleoside triphosphate hydrolases"/>
    <property type="match status" value="1"/>
</dbReference>
<dbReference type="AlphaFoldDB" id="A0A1D1VQK1"/>
<dbReference type="InterPro" id="IPR027417">
    <property type="entry name" value="P-loop_NTPase"/>
</dbReference>
<evidence type="ECO:0000313" key="2">
    <source>
        <dbReference type="EMBL" id="GAV03842.1"/>
    </source>
</evidence>
<organism evidence="2 3">
    <name type="scientific">Ramazzottius varieornatus</name>
    <name type="common">Water bear</name>
    <name type="synonym">Tardigrade</name>
    <dbReference type="NCBI Taxonomy" id="947166"/>
    <lineage>
        <taxon>Eukaryota</taxon>
        <taxon>Metazoa</taxon>
        <taxon>Ecdysozoa</taxon>
        <taxon>Tardigrada</taxon>
        <taxon>Eutardigrada</taxon>
        <taxon>Parachela</taxon>
        <taxon>Hypsibioidea</taxon>
        <taxon>Ramazzottiidae</taxon>
        <taxon>Ramazzottius</taxon>
    </lineage>
</organism>
<evidence type="ECO:0008006" key="4">
    <source>
        <dbReference type="Google" id="ProtNLM"/>
    </source>
</evidence>
<name>A0A1D1VQK1_RAMVA</name>
<accession>A0A1D1VQK1</accession>
<proteinExistence type="predicted"/>
<dbReference type="Proteomes" id="UP000186922">
    <property type="component" value="Unassembled WGS sequence"/>
</dbReference>
<protein>
    <recommendedName>
        <fullName evidence="4">DEAD/DEAH box helicase domain-containing protein</fullName>
    </recommendedName>
</protein>
<reference evidence="2 3" key="1">
    <citation type="journal article" date="2016" name="Nat. Commun.">
        <title>Extremotolerant tardigrade genome and improved radiotolerance of human cultured cells by tardigrade-unique protein.</title>
        <authorList>
            <person name="Hashimoto T."/>
            <person name="Horikawa D.D."/>
            <person name="Saito Y."/>
            <person name="Kuwahara H."/>
            <person name="Kozuka-Hata H."/>
            <person name="Shin-I T."/>
            <person name="Minakuchi Y."/>
            <person name="Ohishi K."/>
            <person name="Motoyama A."/>
            <person name="Aizu T."/>
            <person name="Enomoto A."/>
            <person name="Kondo K."/>
            <person name="Tanaka S."/>
            <person name="Hara Y."/>
            <person name="Koshikawa S."/>
            <person name="Sagara H."/>
            <person name="Miura T."/>
            <person name="Yokobori S."/>
            <person name="Miyagawa K."/>
            <person name="Suzuki Y."/>
            <person name="Kubo T."/>
            <person name="Oyama M."/>
            <person name="Kohara Y."/>
            <person name="Fujiyama A."/>
            <person name="Arakawa K."/>
            <person name="Katayama T."/>
            <person name="Toyoda A."/>
            <person name="Kunieda T."/>
        </authorList>
    </citation>
    <scope>NUCLEOTIDE SEQUENCE [LARGE SCALE GENOMIC DNA]</scope>
    <source>
        <strain evidence="2 3">YOKOZUNA-1</strain>
    </source>
</reference>
<feature type="region of interest" description="Disordered" evidence="1">
    <location>
        <begin position="1"/>
        <end position="23"/>
    </location>
</feature>